<dbReference type="PANTHER" id="PTHR31623">
    <property type="entry name" value="F21J9.9"/>
    <property type="match status" value="1"/>
</dbReference>
<keyword evidence="5" id="KW-1185">Reference proteome</keyword>
<dbReference type="PANTHER" id="PTHR31623:SF110">
    <property type="entry name" value="VINORINE SYNTHASE-LIKE"/>
    <property type="match status" value="1"/>
</dbReference>
<evidence type="ECO:0000256" key="2">
    <source>
        <dbReference type="ARBA" id="ARBA00022679"/>
    </source>
</evidence>
<dbReference type="GO" id="GO:0016746">
    <property type="term" value="F:acyltransferase activity"/>
    <property type="evidence" value="ECO:0007669"/>
    <property type="project" value="UniProtKB-KW"/>
</dbReference>
<keyword evidence="2" id="KW-0808">Transferase</keyword>
<dbReference type="Gene3D" id="3.30.559.10">
    <property type="entry name" value="Chloramphenicol acetyltransferase-like domain"/>
    <property type="match status" value="2"/>
</dbReference>
<comment type="caution">
    <text evidence="4">The sequence shown here is derived from an EMBL/GenBank/DDBJ whole genome shotgun (WGS) entry which is preliminary data.</text>
</comment>
<reference evidence="4" key="1">
    <citation type="submission" date="2023-10" db="EMBL/GenBank/DDBJ databases">
        <title>Chromosome-level genome of the transformable northern wattle, Acacia crassicarpa.</title>
        <authorList>
            <person name="Massaro I."/>
            <person name="Sinha N.R."/>
            <person name="Poethig S."/>
            <person name="Leichty A.R."/>
        </authorList>
    </citation>
    <scope>NUCLEOTIDE SEQUENCE</scope>
    <source>
        <strain evidence="4">Acra3RX</strain>
        <tissue evidence="4">Leaf</tissue>
    </source>
</reference>
<evidence type="ECO:0000256" key="3">
    <source>
        <dbReference type="ARBA" id="ARBA00023315"/>
    </source>
</evidence>
<dbReference type="Proteomes" id="UP001293593">
    <property type="component" value="Unassembled WGS sequence"/>
</dbReference>
<dbReference type="InterPro" id="IPR023213">
    <property type="entry name" value="CAT-like_dom_sf"/>
</dbReference>
<evidence type="ECO:0000313" key="4">
    <source>
        <dbReference type="EMBL" id="KAK4279668.1"/>
    </source>
</evidence>
<evidence type="ECO:0000313" key="5">
    <source>
        <dbReference type="Proteomes" id="UP001293593"/>
    </source>
</evidence>
<dbReference type="Pfam" id="PF02458">
    <property type="entry name" value="Transferase"/>
    <property type="match status" value="1"/>
</dbReference>
<dbReference type="EMBL" id="JAWXYG010000002">
    <property type="protein sequence ID" value="KAK4279668.1"/>
    <property type="molecule type" value="Genomic_DNA"/>
</dbReference>
<evidence type="ECO:0000256" key="1">
    <source>
        <dbReference type="ARBA" id="ARBA00009861"/>
    </source>
</evidence>
<dbReference type="AlphaFoldDB" id="A0AAE1MYI4"/>
<accession>A0AAE1MYI4</accession>
<organism evidence="4 5">
    <name type="scientific">Acacia crassicarpa</name>
    <name type="common">northern wattle</name>
    <dbReference type="NCBI Taxonomy" id="499986"/>
    <lineage>
        <taxon>Eukaryota</taxon>
        <taxon>Viridiplantae</taxon>
        <taxon>Streptophyta</taxon>
        <taxon>Embryophyta</taxon>
        <taxon>Tracheophyta</taxon>
        <taxon>Spermatophyta</taxon>
        <taxon>Magnoliopsida</taxon>
        <taxon>eudicotyledons</taxon>
        <taxon>Gunneridae</taxon>
        <taxon>Pentapetalae</taxon>
        <taxon>rosids</taxon>
        <taxon>fabids</taxon>
        <taxon>Fabales</taxon>
        <taxon>Fabaceae</taxon>
        <taxon>Caesalpinioideae</taxon>
        <taxon>mimosoid clade</taxon>
        <taxon>Acacieae</taxon>
        <taxon>Acacia</taxon>
    </lineage>
</organism>
<gene>
    <name evidence="4" type="ORF">QN277_011409</name>
</gene>
<keyword evidence="3" id="KW-0012">Acyltransferase</keyword>
<protein>
    <submittedName>
        <fullName evidence="4">Uncharacterized protein</fullName>
    </submittedName>
</protein>
<proteinExistence type="inferred from homology"/>
<sequence length="445" mass="49939">MEIKVISREMIKPSKPTSPENKIFNLCIFDILHHDTYSPVILFYPTFTNPNNSLKHSLSETLTIFNPLAGRRKDLVSVACNDEGALYYEATVNTTISDFLSPPKLESLNQLLPCKPCKILPPGELPSLPHLMVQVNTFECGGVAIGVFSLHTIMDANSSAVFLRTWSAICRDQRGDTVPPDFDSAFTLFPPVDFSRLRGGIVTSSTKGIEASCTIRRFVFNEEAMNNLRTLAKDEDDNNGASKKPTRYQVLSSFIAKHMILAYSTKGITSNLVLLLHIMDIRRRRGEPLTTNSMGNLVWPAIIPYEIEDTNNNNISINDFVKITRAKFESINKDFFLRIERDPDFLLSDECGGMLMEGMEKKKPISLMFSSGFNLGFNDLDFGWGKPLWVGFRGGTQETIPNRVIFIETSIGIEAWISMPEEFLAVLEKDEDFLTYASINPTVSC</sequence>
<name>A0AAE1MYI4_9FABA</name>
<comment type="similarity">
    <text evidence="1">Belongs to the plant acyltransferase family.</text>
</comment>